<feature type="domain" description="Ribosome biogenesis protein BMS1/TSR1 C-terminal" evidence="6">
    <location>
        <begin position="474"/>
        <end position="759"/>
    </location>
</feature>
<dbReference type="Pfam" id="PF08142">
    <property type="entry name" value="AARP2CN"/>
    <property type="match status" value="1"/>
</dbReference>
<dbReference type="GO" id="GO:0005634">
    <property type="term" value="C:nucleus"/>
    <property type="evidence" value="ECO:0007669"/>
    <property type="project" value="InterPro"/>
</dbReference>
<dbReference type="EnsemblMetazoa" id="SSS_2202s_mrna">
    <property type="protein sequence ID" value="KAF7494176.1"/>
    <property type="gene ID" value="SSS_2202"/>
</dbReference>
<evidence type="ECO:0000256" key="1">
    <source>
        <dbReference type="ARBA" id="ARBA00037087"/>
    </source>
</evidence>
<evidence type="ECO:0000259" key="5">
    <source>
        <dbReference type="SMART" id="SM00785"/>
    </source>
</evidence>
<dbReference type="OrthoDB" id="119302at2759"/>
<comment type="function">
    <text evidence="1">Required during maturation of the 40S ribosomal subunit in the nucleolus.</text>
</comment>
<dbReference type="AlphaFoldDB" id="A0A132AJB5"/>
<protein>
    <recommendedName>
        <fullName evidence="3">Pre-rRNA-processing protein TSR1 homolog</fullName>
    </recommendedName>
</protein>
<dbReference type="Pfam" id="PF22298">
    <property type="entry name" value="Tsr1_G-like"/>
    <property type="match status" value="1"/>
</dbReference>
<dbReference type="EMBL" id="WVUK01000054">
    <property type="protein sequence ID" value="KAF7494176.1"/>
    <property type="molecule type" value="Genomic_DNA"/>
</dbReference>
<dbReference type="GO" id="GO:0000462">
    <property type="term" value="P:maturation of SSU-rRNA from tricistronic rRNA transcript (SSU-rRNA, 5.8S rRNA, LSU-rRNA)"/>
    <property type="evidence" value="ECO:0007669"/>
    <property type="project" value="TreeGrafter"/>
</dbReference>
<feature type="compositionally biased region" description="Basic residues" evidence="4">
    <location>
        <begin position="37"/>
        <end position="46"/>
    </location>
</feature>
<dbReference type="InterPro" id="IPR039761">
    <property type="entry name" value="Bms1/Tsr1"/>
</dbReference>
<evidence type="ECO:0000313" key="7">
    <source>
        <dbReference type="EMBL" id="KAF7494176.1"/>
    </source>
</evidence>
<dbReference type="GO" id="GO:0034511">
    <property type="term" value="F:U3 snoRNA binding"/>
    <property type="evidence" value="ECO:0007669"/>
    <property type="project" value="TreeGrafter"/>
</dbReference>
<dbReference type="Pfam" id="PF04950">
    <property type="entry name" value="RIBIOP_C"/>
    <property type="match status" value="1"/>
</dbReference>
<feature type="compositionally biased region" description="Basic residues" evidence="4">
    <location>
        <begin position="1"/>
        <end position="24"/>
    </location>
</feature>
<evidence type="ECO:0000256" key="4">
    <source>
        <dbReference type="SAM" id="MobiDB-lite"/>
    </source>
</evidence>
<gene>
    <name evidence="8" type="ORF">QR98_0096420</name>
    <name evidence="7" type="ORF">SSS_2202</name>
</gene>
<dbReference type="GO" id="GO:0005525">
    <property type="term" value="F:GTP binding"/>
    <property type="evidence" value="ECO:0007669"/>
    <property type="project" value="TreeGrafter"/>
</dbReference>
<dbReference type="GO" id="GO:0030688">
    <property type="term" value="C:preribosome, small subunit precursor"/>
    <property type="evidence" value="ECO:0007669"/>
    <property type="project" value="TreeGrafter"/>
</dbReference>
<sequence>MDHHRHGRFKQKNKPHKAGKKRSRRDSINSLGSIRSSSKRSKKDVSRLVRKNRLLQLKKLKLSKIQEPKRSSCIAPILISILDCSGDVTYIEKLFQSLDLTNSVKFSERGSLINLFISKLKTKFQICFLNPNDLYSSLDLTKISDYLLLIHSSKTKNENGHLDLKETALLDAIYNHCLPKIILADVRRPDGLHRKERSKSNVSEFLALRYPGMLSVDNQKLYSLDTTNDLIKLLYFCSSKKRQNKRNSYCHNRSQILVENFNFVPNDNDDKIGNLQVEGYVRHNALNPNSLIYISGFGEFQIDKIEAINNDHLNGTNRFTEFVISSDPLQRPDLERENPIEMIIDDSCKADSESKNTVVEKKSVPKGTSEYQAAWLVDSDNEIDDEEEDDEVDSDEEDEIINQIKKLQFAPIKMEDENEMKRSKDIDDACDEEELKGEENVDGIDFNDDTDLDEDREMLAKFREEKDYEMFPDEIDTPMEQFAKDRFRKYRGLKSFRTSTWDPEENLPADYSRIFKFKNFHAMRKKILHSSAIGIEPGFYARVHLINVPRELYNHYHQNPSKPLILFELLINEHRMSVMNIALKKLSTFTEPIRSKETLLFHVGYRRFWSQPIFSEHTIGDKHRYEKFLRNDSVCVATLYAPITYPPAPVLVYCRNDDTNQLELIAIGSLLDCSPDRLNIKRLILSGHPFKINRKHAVVRFMFFNREDILWFKPIELRTKYGRTGHIIEPIGTHGHMKCIFDRQLQSQDTVLMNLYKRIFPKWFYKPILFATNPIESS</sequence>
<dbReference type="PANTHER" id="PTHR12858">
    <property type="entry name" value="RIBOSOME BIOGENESIS PROTEIN"/>
    <property type="match status" value="1"/>
</dbReference>
<evidence type="ECO:0000313" key="9">
    <source>
        <dbReference type="EnsemblMetazoa" id="KAF7494176.1"/>
    </source>
</evidence>
<evidence type="ECO:0000313" key="10">
    <source>
        <dbReference type="Proteomes" id="UP000070412"/>
    </source>
</evidence>
<evidence type="ECO:0000256" key="2">
    <source>
        <dbReference type="ARBA" id="ARBA00038288"/>
    </source>
</evidence>
<feature type="region of interest" description="Disordered" evidence="4">
    <location>
        <begin position="1"/>
        <end position="46"/>
    </location>
</feature>
<reference evidence="7" key="3">
    <citation type="submission" date="2020-01" db="EMBL/GenBank/DDBJ databases">
        <authorList>
            <person name="Korhonen P.K.K."/>
            <person name="Guangxu M.G."/>
            <person name="Wang T.W."/>
            <person name="Stroehlein A.J.S."/>
            <person name="Young N.D."/>
            <person name="Ang C.-S.A."/>
            <person name="Fernando D.W.F."/>
            <person name="Lu H.L."/>
            <person name="Taylor S.T."/>
            <person name="Ehtesham M.E.M."/>
            <person name="Najaraj S.H.N."/>
            <person name="Harsha G.H.G."/>
            <person name="Madugundu A.M."/>
            <person name="Renuse S.R."/>
            <person name="Holt D.H."/>
            <person name="Pandey A.P."/>
            <person name="Papenfuss A.P."/>
            <person name="Gasser R.B.G."/>
            <person name="Fischer K.F."/>
        </authorList>
    </citation>
    <scope>NUCLEOTIDE SEQUENCE</scope>
    <source>
        <strain evidence="7">SSS_KF_BRIS2020</strain>
    </source>
</reference>
<keyword evidence="10" id="KW-1185">Reference proteome</keyword>
<proteinExistence type="inferred from homology"/>
<dbReference type="InterPro" id="IPR012948">
    <property type="entry name" value="AARP2CN"/>
</dbReference>
<accession>A0A132AJB5</accession>
<dbReference type="Proteomes" id="UP000070412">
    <property type="component" value="Unassembled WGS sequence"/>
</dbReference>
<evidence type="ECO:0000259" key="6">
    <source>
        <dbReference type="SMART" id="SM01362"/>
    </source>
</evidence>
<evidence type="ECO:0000313" key="11">
    <source>
        <dbReference type="Proteomes" id="UP000616769"/>
    </source>
</evidence>
<dbReference type="GO" id="GO:0000479">
    <property type="term" value="P:endonucleolytic cleavage of tricistronic rRNA transcript (SSU-rRNA, 5.8S rRNA, LSU-rRNA)"/>
    <property type="evidence" value="ECO:0007669"/>
    <property type="project" value="TreeGrafter"/>
</dbReference>
<name>A0A132AJB5_SARSC</name>
<comment type="similarity">
    <text evidence="2">Belongs to the TRAFAC class translation factor GTPase superfamily. Bms1-like GTPase family. TSR1 subfamily.</text>
</comment>
<evidence type="ECO:0000313" key="8">
    <source>
        <dbReference type="EMBL" id="KPM11076.1"/>
    </source>
</evidence>
<dbReference type="SMART" id="SM00785">
    <property type="entry name" value="AARP2CN"/>
    <property type="match status" value="1"/>
</dbReference>
<dbReference type="EMBL" id="JXLN01016410">
    <property type="protein sequence ID" value="KPM11076.1"/>
    <property type="molecule type" value="Genomic_DNA"/>
</dbReference>
<dbReference type="GO" id="GO:0003924">
    <property type="term" value="F:GTPase activity"/>
    <property type="evidence" value="ECO:0007669"/>
    <property type="project" value="TreeGrafter"/>
</dbReference>
<feature type="domain" description="AARP2CN" evidence="5">
    <location>
        <begin position="229"/>
        <end position="312"/>
    </location>
</feature>
<dbReference type="PANTHER" id="PTHR12858:SF1">
    <property type="entry name" value="PRE-RRNA-PROCESSING PROTEIN TSR1 HOMOLOG"/>
    <property type="match status" value="1"/>
</dbReference>
<reference evidence="10" key="2">
    <citation type="journal article" date="2020" name="PLoS Negl. Trop. Dis.">
        <title>High-quality nuclear genome for Sarcoptes scabiei-A critical resource for a neglected parasite.</title>
        <authorList>
            <person name="Korhonen P.K."/>
            <person name="Gasser R.B."/>
            <person name="Ma G."/>
            <person name="Wang T."/>
            <person name="Stroehlein A.J."/>
            <person name="Young N.D."/>
            <person name="Ang C.S."/>
            <person name="Fernando D.D."/>
            <person name="Lu H.C."/>
            <person name="Taylor S."/>
            <person name="Reynolds S.L."/>
            <person name="Mofiz E."/>
            <person name="Najaraj S.H."/>
            <person name="Gowda H."/>
            <person name="Madugundu A."/>
            <person name="Renuse S."/>
            <person name="Holt D."/>
            <person name="Pandey A."/>
            <person name="Papenfuss A.T."/>
            <person name="Fischer K."/>
        </authorList>
    </citation>
    <scope>NUCLEOTIDE SEQUENCE [LARGE SCALE GENOMIC DNA]</scope>
</reference>
<reference evidence="9" key="4">
    <citation type="submission" date="2022-06" db="UniProtKB">
        <authorList>
            <consortium name="EnsemblMetazoa"/>
        </authorList>
    </citation>
    <scope>IDENTIFICATION</scope>
</reference>
<evidence type="ECO:0000256" key="3">
    <source>
        <dbReference type="ARBA" id="ARBA00040070"/>
    </source>
</evidence>
<reference evidence="8 11" key="1">
    <citation type="journal article" date="2015" name="Parasit. Vectors">
        <title>Draft genome of the scabies mite.</title>
        <authorList>
            <person name="Rider S.D.Jr."/>
            <person name="Morgan M.S."/>
            <person name="Arlian L.G."/>
        </authorList>
    </citation>
    <scope>NUCLEOTIDE SEQUENCE [LARGE SCALE GENOMIC DNA]</scope>
    <source>
        <strain evidence="8">Arlian Lab</strain>
    </source>
</reference>
<dbReference type="Proteomes" id="UP000616769">
    <property type="component" value="Unassembled WGS sequence"/>
</dbReference>
<dbReference type="InterPro" id="IPR007034">
    <property type="entry name" value="BMS1_TSR1_C"/>
</dbReference>
<dbReference type="SMART" id="SM01362">
    <property type="entry name" value="DUF663"/>
    <property type="match status" value="1"/>
</dbReference>
<organism evidence="8 11">
    <name type="scientific">Sarcoptes scabiei</name>
    <name type="common">Itch mite</name>
    <name type="synonym">Acarus scabiei</name>
    <dbReference type="NCBI Taxonomy" id="52283"/>
    <lineage>
        <taxon>Eukaryota</taxon>
        <taxon>Metazoa</taxon>
        <taxon>Ecdysozoa</taxon>
        <taxon>Arthropoda</taxon>
        <taxon>Chelicerata</taxon>
        <taxon>Arachnida</taxon>
        <taxon>Acari</taxon>
        <taxon>Acariformes</taxon>
        <taxon>Sarcoptiformes</taxon>
        <taxon>Astigmata</taxon>
        <taxon>Psoroptidia</taxon>
        <taxon>Sarcoptoidea</taxon>
        <taxon>Sarcoptidae</taxon>
        <taxon>Sarcoptinae</taxon>
        <taxon>Sarcoptes</taxon>
    </lineage>
</organism>
<dbReference type="VEuPathDB" id="VectorBase:SSCA005762"/>